<feature type="region of interest" description="Disordered" evidence="1">
    <location>
        <begin position="238"/>
        <end position="275"/>
    </location>
</feature>
<reference evidence="2 3" key="1">
    <citation type="journal article" date="2024" name="J Genomics">
        <title>Draft genome sequencing and assembly of Favolaschia claudopus CIRM-BRFM 2984 isolated from oak limbs.</title>
        <authorList>
            <person name="Navarro D."/>
            <person name="Drula E."/>
            <person name="Chaduli D."/>
            <person name="Cazenave R."/>
            <person name="Ahrendt S."/>
            <person name="Wang J."/>
            <person name="Lipzen A."/>
            <person name="Daum C."/>
            <person name="Barry K."/>
            <person name="Grigoriev I.V."/>
            <person name="Favel A."/>
            <person name="Rosso M.N."/>
            <person name="Martin F."/>
        </authorList>
    </citation>
    <scope>NUCLEOTIDE SEQUENCE [LARGE SCALE GENOMIC DNA]</scope>
    <source>
        <strain evidence="2 3">CIRM-BRFM 2984</strain>
    </source>
</reference>
<evidence type="ECO:0000256" key="1">
    <source>
        <dbReference type="SAM" id="MobiDB-lite"/>
    </source>
</evidence>
<dbReference type="AlphaFoldDB" id="A0AAW0AYF0"/>
<comment type="caution">
    <text evidence="2">The sequence shown here is derived from an EMBL/GenBank/DDBJ whole genome shotgun (WGS) entry which is preliminary data.</text>
</comment>
<feature type="compositionally biased region" description="Polar residues" evidence="1">
    <location>
        <begin position="239"/>
        <end position="250"/>
    </location>
</feature>
<feature type="region of interest" description="Disordered" evidence="1">
    <location>
        <begin position="147"/>
        <end position="166"/>
    </location>
</feature>
<name>A0AAW0AYF0_9AGAR</name>
<dbReference type="Proteomes" id="UP001362999">
    <property type="component" value="Unassembled WGS sequence"/>
</dbReference>
<protein>
    <submittedName>
        <fullName evidence="2">Uncharacterized protein</fullName>
    </submittedName>
</protein>
<organism evidence="2 3">
    <name type="scientific">Favolaschia claudopus</name>
    <dbReference type="NCBI Taxonomy" id="2862362"/>
    <lineage>
        <taxon>Eukaryota</taxon>
        <taxon>Fungi</taxon>
        <taxon>Dikarya</taxon>
        <taxon>Basidiomycota</taxon>
        <taxon>Agaricomycotina</taxon>
        <taxon>Agaricomycetes</taxon>
        <taxon>Agaricomycetidae</taxon>
        <taxon>Agaricales</taxon>
        <taxon>Marasmiineae</taxon>
        <taxon>Mycenaceae</taxon>
        <taxon>Favolaschia</taxon>
    </lineage>
</organism>
<keyword evidence="3" id="KW-1185">Reference proteome</keyword>
<accession>A0AAW0AYF0</accession>
<sequence length="298" mass="33274">MAVKHLRIGRNESENFHCKGTIADETRAQQMRCLPLSIYLLSDLSYVPIQSTRHLSHKNVLVVDHSANTCITYVNWPWLQYQSHNVLHACCASAAPCISEGHHTVLLFSGPFICMDRFDDHGLDGSLSPRSITRELSQEEELIFPVFGPGGSRPTTPTTSALHPRTGNASQSLLRFAVRETHHHAARLRAVEATGNIQRRNIPIPPIIPRIRTPPPRTTSPVFATGAPQLLNYRVPLRDTSSTPTFNPSSHTRRHERRSNIYSAPPTPSPSQCSKPQLYTLPCGGKLIVPYVEFREDV</sequence>
<evidence type="ECO:0000313" key="2">
    <source>
        <dbReference type="EMBL" id="KAK7017755.1"/>
    </source>
</evidence>
<gene>
    <name evidence="2" type="ORF">R3P38DRAFT_1315281</name>
</gene>
<proteinExistence type="predicted"/>
<dbReference type="EMBL" id="JAWWNJ010000047">
    <property type="protein sequence ID" value="KAK7017755.1"/>
    <property type="molecule type" value="Genomic_DNA"/>
</dbReference>
<evidence type="ECO:0000313" key="3">
    <source>
        <dbReference type="Proteomes" id="UP001362999"/>
    </source>
</evidence>